<dbReference type="Gene3D" id="3.55.30.10">
    <property type="entry name" value="Hsp33 domain"/>
    <property type="match status" value="1"/>
</dbReference>
<dbReference type="Pfam" id="PF01430">
    <property type="entry name" value="HSP33"/>
    <property type="match status" value="1"/>
</dbReference>
<dbReference type="PANTHER" id="PTHR30111:SF1">
    <property type="entry name" value="33 KDA CHAPERONIN"/>
    <property type="match status" value="1"/>
</dbReference>
<keyword evidence="5" id="KW-0676">Redox-active center</keyword>
<reference evidence="7 8" key="1">
    <citation type="submission" date="2020-07" db="EMBL/GenBank/DDBJ databases">
        <title>Bradyrhizobium diversity isolated from nodules of indigenous legumes of Western Australia.</title>
        <authorList>
            <person name="Klepa M.S."/>
        </authorList>
    </citation>
    <scope>NUCLEOTIDE SEQUENCE [LARGE SCALE GENOMIC DNA]</scope>
    <source>
        <strain evidence="7 8">CNPSo 4019</strain>
    </source>
</reference>
<dbReference type="NCBIfam" id="NF002386">
    <property type="entry name" value="PRK01402.1"/>
    <property type="match status" value="1"/>
</dbReference>
<comment type="caution">
    <text evidence="7">The sequence shown here is derived from an EMBL/GenBank/DDBJ whole genome shotgun (WGS) entry which is preliminary data.</text>
</comment>
<gene>
    <name evidence="7" type="ORF">H1B27_34170</name>
</gene>
<keyword evidence="4" id="KW-0143">Chaperone</keyword>
<evidence type="ECO:0000256" key="5">
    <source>
        <dbReference type="ARBA" id="ARBA00023284"/>
    </source>
</evidence>
<dbReference type="Proteomes" id="UP001194539">
    <property type="component" value="Unassembled WGS sequence"/>
</dbReference>
<protein>
    <submittedName>
        <fullName evidence="7">Hsp33 family molecular chaperone</fullName>
    </submittedName>
</protein>
<dbReference type="SUPFAM" id="SSF118352">
    <property type="entry name" value="HSP33 redox switch-like"/>
    <property type="match status" value="1"/>
</dbReference>
<dbReference type="Gene3D" id="3.90.1280.10">
    <property type="entry name" value="HSP33 redox switch-like"/>
    <property type="match status" value="1"/>
</dbReference>
<dbReference type="PIRSF" id="PIRSF005261">
    <property type="entry name" value="Heat_shock_Hsp33"/>
    <property type="match status" value="1"/>
</dbReference>
<sequence>MVSQSSDMKTGPEGPVRAPSAVPIDDAVLPYEVDALDVRGRLVRLGPALDDILTKHDYPAPVGKLLGEAIVLTTLLGTALKFEGRFILQAQTDGPVSFLVVDYMAPDRLRAYARFDAERLGEAKDAGMQSGTLLGRGHLAMTIDQGSDMSRYQGLVALDGGSLEDAAHEYFLRSEQIPTRVRLAVGEEWRSSDGGKHRWRAGGMLMQFLPKAPERARQADLHPGDAPEGVEVHSVAEDDAWVEARSLIETVEDVELIDPELSGERLLYRLFHERGVRVFNPQVLKVQCSCSRNAVASMLKSFSPDDRAAMVKDDKVVVTCEFCSSVYQFTPHEAGVE</sequence>
<keyword evidence="8" id="KW-1185">Reference proteome</keyword>
<keyword evidence="1" id="KW-0963">Cytoplasm</keyword>
<evidence type="ECO:0000313" key="7">
    <source>
        <dbReference type="EMBL" id="MBH5391287.1"/>
    </source>
</evidence>
<keyword evidence="2" id="KW-0862">Zinc</keyword>
<dbReference type="SUPFAM" id="SSF64397">
    <property type="entry name" value="Hsp33 domain"/>
    <property type="match status" value="1"/>
</dbReference>
<feature type="region of interest" description="Disordered" evidence="6">
    <location>
        <begin position="1"/>
        <end position="21"/>
    </location>
</feature>
<dbReference type="PANTHER" id="PTHR30111">
    <property type="entry name" value="33 KDA CHAPERONIN"/>
    <property type="match status" value="1"/>
</dbReference>
<keyword evidence="3" id="KW-1015">Disulfide bond</keyword>
<proteinExistence type="predicted"/>
<dbReference type="InterPro" id="IPR000397">
    <property type="entry name" value="Heat_shock_Hsp33"/>
</dbReference>
<dbReference type="CDD" id="cd00498">
    <property type="entry name" value="Hsp33"/>
    <property type="match status" value="1"/>
</dbReference>
<evidence type="ECO:0000256" key="3">
    <source>
        <dbReference type="ARBA" id="ARBA00023157"/>
    </source>
</evidence>
<evidence type="ECO:0000256" key="6">
    <source>
        <dbReference type="SAM" id="MobiDB-lite"/>
    </source>
</evidence>
<dbReference type="InterPro" id="IPR023212">
    <property type="entry name" value="Hsp33_helix_hairpin_bin_dom_sf"/>
</dbReference>
<evidence type="ECO:0000256" key="1">
    <source>
        <dbReference type="ARBA" id="ARBA00022490"/>
    </source>
</evidence>
<organism evidence="7 8">
    <name type="scientific">Bradyrhizobium diversitatis</name>
    <dbReference type="NCBI Taxonomy" id="2755406"/>
    <lineage>
        <taxon>Bacteria</taxon>
        <taxon>Pseudomonadati</taxon>
        <taxon>Pseudomonadota</taxon>
        <taxon>Alphaproteobacteria</taxon>
        <taxon>Hyphomicrobiales</taxon>
        <taxon>Nitrobacteraceae</taxon>
        <taxon>Bradyrhizobium</taxon>
    </lineage>
</organism>
<evidence type="ECO:0000313" key="8">
    <source>
        <dbReference type="Proteomes" id="UP001194539"/>
    </source>
</evidence>
<accession>A0ABS0PDA1</accession>
<dbReference type="Gene3D" id="1.10.287.480">
    <property type="entry name" value="helix hairpin bin"/>
    <property type="match status" value="1"/>
</dbReference>
<dbReference type="EMBL" id="JACEGD010000044">
    <property type="protein sequence ID" value="MBH5391287.1"/>
    <property type="molecule type" value="Genomic_DNA"/>
</dbReference>
<dbReference type="InterPro" id="IPR016154">
    <property type="entry name" value="Heat_shock_Hsp33_C"/>
</dbReference>
<dbReference type="RefSeq" id="WP_197969064.1">
    <property type="nucleotide sequence ID" value="NZ_JACEGD010000044.1"/>
</dbReference>
<dbReference type="InterPro" id="IPR016153">
    <property type="entry name" value="Heat_shock_Hsp33_N"/>
</dbReference>
<evidence type="ECO:0000256" key="4">
    <source>
        <dbReference type="ARBA" id="ARBA00023186"/>
    </source>
</evidence>
<evidence type="ECO:0000256" key="2">
    <source>
        <dbReference type="ARBA" id="ARBA00022833"/>
    </source>
</evidence>
<name>A0ABS0PDA1_9BRAD</name>